<feature type="domain" description="Ribosome maturation factor RimM PRC barrel" evidence="7">
    <location>
        <begin position="101"/>
        <end position="161"/>
    </location>
</feature>
<dbReference type="Proteomes" id="UP000569914">
    <property type="component" value="Unassembled WGS sequence"/>
</dbReference>
<gene>
    <name evidence="5" type="primary">rimM</name>
    <name evidence="8" type="ORF">BKA15_005871</name>
</gene>
<evidence type="ECO:0000313" key="9">
    <source>
        <dbReference type="Proteomes" id="UP000569914"/>
    </source>
</evidence>
<feature type="domain" description="RimM N-terminal" evidence="6">
    <location>
        <begin position="7"/>
        <end position="85"/>
    </location>
</feature>
<dbReference type="SUPFAM" id="SSF50447">
    <property type="entry name" value="Translation proteins"/>
    <property type="match status" value="1"/>
</dbReference>
<comment type="caution">
    <text evidence="8">The sequence shown here is derived from an EMBL/GenBank/DDBJ whole genome shotgun (WGS) entry which is preliminary data.</text>
</comment>
<keyword evidence="3 5" id="KW-0698">rRNA processing</keyword>
<dbReference type="GO" id="GO:0042274">
    <property type="term" value="P:ribosomal small subunit biogenesis"/>
    <property type="evidence" value="ECO:0007669"/>
    <property type="project" value="UniProtKB-UniRule"/>
</dbReference>
<evidence type="ECO:0000256" key="2">
    <source>
        <dbReference type="ARBA" id="ARBA00022517"/>
    </source>
</evidence>
<dbReference type="InterPro" id="IPR011961">
    <property type="entry name" value="RimM"/>
</dbReference>
<reference evidence="8 9" key="1">
    <citation type="submission" date="2020-07" db="EMBL/GenBank/DDBJ databases">
        <title>Sequencing the genomes of 1000 actinobacteria strains.</title>
        <authorList>
            <person name="Klenk H.-P."/>
        </authorList>
    </citation>
    <scope>NUCLEOTIDE SEQUENCE [LARGE SCALE GENOMIC DNA]</scope>
    <source>
        <strain evidence="8 9">DSM 22083</strain>
    </source>
</reference>
<keyword evidence="9" id="KW-1185">Reference proteome</keyword>
<keyword evidence="2 5" id="KW-0690">Ribosome biogenesis</keyword>
<comment type="subunit">
    <text evidence="5">Binds ribosomal protein uS19.</text>
</comment>
<dbReference type="PANTHER" id="PTHR33692">
    <property type="entry name" value="RIBOSOME MATURATION FACTOR RIMM"/>
    <property type="match status" value="1"/>
</dbReference>
<dbReference type="InterPro" id="IPR009000">
    <property type="entry name" value="Transl_B-barrel_sf"/>
</dbReference>
<evidence type="ECO:0000256" key="1">
    <source>
        <dbReference type="ARBA" id="ARBA00022490"/>
    </source>
</evidence>
<keyword evidence="4 5" id="KW-0143">Chaperone</keyword>
<dbReference type="RefSeq" id="WP_376766819.1">
    <property type="nucleotide sequence ID" value="NZ_JACCBU010000001.1"/>
</dbReference>
<evidence type="ECO:0000313" key="8">
    <source>
        <dbReference type="EMBL" id="NYE74542.1"/>
    </source>
</evidence>
<evidence type="ECO:0000256" key="5">
    <source>
        <dbReference type="HAMAP-Rule" id="MF_00014"/>
    </source>
</evidence>
<comment type="subcellular location">
    <subcellularLocation>
        <location evidence="5">Cytoplasm</location>
    </subcellularLocation>
</comment>
<organism evidence="8 9">
    <name type="scientific">Microlunatus parietis</name>
    <dbReference type="NCBI Taxonomy" id="682979"/>
    <lineage>
        <taxon>Bacteria</taxon>
        <taxon>Bacillati</taxon>
        <taxon>Actinomycetota</taxon>
        <taxon>Actinomycetes</taxon>
        <taxon>Propionibacteriales</taxon>
        <taxon>Propionibacteriaceae</taxon>
        <taxon>Microlunatus</taxon>
    </lineage>
</organism>
<protein>
    <recommendedName>
        <fullName evidence="5">Ribosome maturation factor RimM</fullName>
    </recommendedName>
</protein>
<comment type="domain">
    <text evidence="5">The PRC barrel domain binds ribosomal protein uS19.</text>
</comment>
<evidence type="ECO:0000259" key="6">
    <source>
        <dbReference type="Pfam" id="PF01782"/>
    </source>
</evidence>
<dbReference type="AlphaFoldDB" id="A0A7Y9ID72"/>
<dbReference type="GO" id="GO:0005737">
    <property type="term" value="C:cytoplasm"/>
    <property type="evidence" value="ECO:0007669"/>
    <property type="project" value="UniProtKB-SubCell"/>
</dbReference>
<dbReference type="Pfam" id="PF24986">
    <property type="entry name" value="PRC_RimM"/>
    <property type="match status" value="1"/>
</dbReference>
<dbReference type="Gene3D" id="2.30.30.240">
    <property type="entry name" value="PRC-barrel domain"/>
    <property type="match status" value="1"/>
</dbReference>
<comment type="function">
    <text evidence="5">An accessory protein needed during the final step in the assembly of 30S ribosomal subunit, possibly for assembly of the head region. Essential for efficient processing of 16S rRNA. May be needed both before and after RbfA during the maturation of 16S rRNA. It has affinity for free ribosomal 30S subunits but not for 70S ribosomes.</text>
</comment>
<evidence type="ECO:0000256" key="4">
    <source>
        <dbReference type="ARBA" id="ARBA00023186"/>
    </source>
</evidence>
<dbReference type="EMBL" id="JACCBU010000001">
    <property type="protein sequence ID" value="NYE74542.1"/>
    <property type="molecule type" value="Genomic_DNA"/>
</dbReference>
<evidence type="ECO:0000259" key="7">
    <source>
        <dbReference type="Pfam" id="PF24986"/>
    </source>
</evidence>
<dbReference type="NCBIfam" id="TIGR02273">
    <property type="entry name" value="16S_RimM"/>
    <property type="match status" value="1"/>
</dbReference>
<dbReference type="InterPro" id="IPR036976">
    <property type="entry name" value="RimM_N_sf"/>
</dbReference>
<accession>A0A7Y9ID72</accession>
<name>A0A7Y9ID72_9ACTN</name>
<dbReference type="InterPro" id="IPR056792">
    <property type="entry name" value="PRC_RimM"/>
</dbReference>
<dbReference type="GO" id="GO:0006364">
    <property type="term" value="P:rRNA processing"/>
    <property type="evidence" value="ECO:0007669"/>
    <property type="project" value="UniProtKB-UniRule"/>
</dbReference>
<dbReference type="SUPFAM" id="SSF50346">
    <property type="entry name" value="PRC-barrel domain"/>
    <property type="match status" value="1"/>
</dbReference>
<keyword evidence="1 5" id="KW-0963">Cytoplasm</keyword>
<dbReference type="HAMAP" id="MF_00014">
    <property type="entry name" value="Ribosome_mat_RimM"/>
    <property type="match status" value="1"/>
</dbReference>
<comment type="similarity">
    <text evidence="5">Belongs to the RimM family.</text>
</comment>
<dbReference type="GO" id="GO:0043022">
    <property type="term" value="F:ribosome binding"/>
    <property type="evidence" value="ECO:0007669"/>
    <property type="project" value="InterPro"/>
</dbReference>
<dbReference type="InterPro" id="IPR002676">
    <property type="entry name" value="RimM_N"/>
</dbReference>
<dbReference type="InterPro" id="IPR011033">
    <property type="entry name" value="PRC_barrel-like_sf"/>
</dbReference>
<dbReference type="Gene3D" id="2.40.30.60">
    <property type="entry name" value="RimM"/>
    <property type="match status" value="1"/>
</dbReference>
<sequence>MSVEVLVGVVGRAHGIRGDVAVEPRTDEPEVRFAAGRAVRIEGSPRWLTVVSARDHSGRLLVRFHEVEDRNAAEALRGVRLVVDVDPAERPDRPEEYYDRQLIGLRVLDAAGTEVGRVSGVAHLPAQDLLEIDTGDGQALVPFVTELVPDVDLDQGQLRLADVPGLLSAGEAETSDEDGD</sequence>
<dbReference type="GO" id="GO:0005840">
    <property type="term" value="C:ribosome"/>
    <property type="evidence" value="ECO:0007669"/>
    <property type="project" value="InterPro"/>
</dbReference>
<dbReference type="PANTHER" id="PTHR33692:SF1">
    <property type="entry name" value="RIBOSOME MATURATION FACTOR RIMM"/>
    <property type="match status" value="1"/>
</dbReference>
<dbReference type="Pfam" id="PF01782">
    <property type="entry name" value="RimM"/>
    <property type="match status" value="1"/>
</dbReference>
<proteinExistence type="inferred from homology"/>
<evidence type="ECO:0000256" key="3">
    <source>
        <dbReference type="ARBA" id="ARBA00022552"/>
    </source>
</evidence>